<accession>A0A918QJA8</accession>
<dbReference type="AlphaFoldDB" id="A0A918QJA8"/>
<evidence type="ECO:0000313" key="2">
    <source>
        <dbReference type="EMBL" id="GGZ49643.1"/>
    </source>
</evidence>
<sequence>MITPATTGTARAMRSPPPTRSWNRRQQQPGLPPPGAHPGGAGLEFPFPARGTLADAIGWFTELHDAGTADGDMTGTGRAAFGIGLCHRHGGRPQQATAHLFEAQRLWERKGASSRSAPGSRRSPAGRR</sequence>
<name>A0A918QJA8_9ACTN</name>
<feature type="region of interest" description="Disordered" evidence="1">
    <location>
        <begin position="106"/>
        <end position="128"/>
    </location>
</feature>
<feature type="compositionally biased region" description="Low complexity" evidence="1">
    <location>
        <begin position="113"/>
        <end position="128"/>
    </location>
</feature>
<gene>
    <name evidence="2" type="ORF">GCM10010387_49890</name>
</gene>
<dbReference type="RefSeq" id="WP_190125455.1">
    <property type="nucleotide sequence ID" value="NZ_BMWG01000019.1"/>
</dbReference>
<feature type="region of interest" description="Disordered" evidence="1">
    <location>
        <begin position="1"/>
        <end position="47"/>
    </location>
</feature>
<evidence type="ECO:0000256" key="1">
    <source>
        <dbReference type="SAM" id="MobiDB-lite"/>
    </source>
</evidence>
<proteinExistence type="predicted"/>
<dbReference type="EMBL" id="BMWG01000019">
    <property type="protein sequence ID" value="GGZ49643.1"/>
    <property type="molecule type" value="Genomic_DNA"/>
</dbReference>
<reference evidence="2" key="1">
    <citation type="journal article" date="2014" name="Int. J. Syst. Evol. Microbiol.">
        <title>Complete genome sequence of Corynebacterium casei LMG S-19264T (=DSM 44701T), isolated from a smear-ripened cheese.</title>
        <authorList>
            <consortium name="US DOE Joint Genome Institute (JGI-PGF)"/>
            <person name="Walter F."/>
            <person name="Albersmeier A."/>
            <person name="Kalinowski J."/>
            <person name="Ruckert C."/>
        </authorList>
    </citation>
    <scope>NUCLEOTIDE SEQUENCE</scope>
    <source>
        <strain evidence="2">JCM 4988</strain>
    </source>
</reference>
<evidence type="ECO:0000313" key="3">
    <source>
        <dbReference type="Proteomes" id="UP000630936"/>
    </source>
</evidence>
<reference evidence="2" key="2">
    <citation type="submission" date="2020-09" db="EMBL/GenBank/DDBJ databases">
        <authorList>
            <person name="Sun Q."/>
            <person name="Ohkuma M."/>
        </authorList>
    </citation>
    <scope>NUCLEOTIDE SEQUENCE</scope>
    <source>
        <strain evidence="2">JCM 4988</strain>
    </source>
</reference>
<comment type="caution">
    <text evidence="2">The sequence shown here is derived from an EMBL/GenBank/DDBJ whole genome shotgun (WGS) entry which is preliminary data.</text>
</comment>
<keyword evidence="3" id="KW-1185">Reference proteome</keyword>
<dbReference type="Proteomes" id="UP000630936">
    <property type="component" value="Unassembled WGS sequence"/>
</dbReference>
<organism evidence="2 3">
    <name type="scientific">Streptomyces inusitatus</name>
    <dbReference type="NCBI Taxonomy" id="68221"/>
    <lineage>
        <taxon>Bacteria</taxon>
        <taxon>Bacillati</taxon>
        <taxon>Actinomycetota</taxon>
        <taxon>Actinomycetes</taxon>
        <taxon>Kitasatosporales</taxon>
        <taxon>Streptomycetaceae</taxon>
        <taxon>Streptomyces</taxon>
    </lineage>
</organism>
<protein>
    <submittedName>
        <fullName evidence="2">Uncharacterized protein</fullName>
    </submittedName>
</protein>